<organism evidence="1">
    <name type="scientific">Myoviridae sp. ctNQV2</name>
    <dbReference type="NCBI Taxonomy" id="2827683"/>
    <lineage>
        <taxon>Viruses</taxon>
        <taxon>Duplodnaviria</taxon>
        <taxon>Heunggongvirae</taxon>
        <taxon>Uroviricota</taxon>
        <taxon>Caudoviricetes</taxon>
    </lineage>
</organism>
<protein>
    <submittedName>
        <fullName evidence="1">Uncharacterized protein</fullName>
    </submittedName>
</protein>
<reference evidence="1" key="1">
    <citation type="journal article" date="2021" name="Proc. Natl. Acad. Sci. U.S.A.">
        <title>A Catalog of Tens of Thousands of Viruses from Human Metagenomes Reveals Hidden Associations with Chronic Diseases.</title>
        <authorList>
            <person name="Tisza M.J."/>
            <person name="Buck C.B."/>
        </authorList>
    </citation>
    <scope>NUCLEOTIDE SEQUENCE</scope>
    <source>
        <strain evidence="1">CtNQV2</strain>
    </source>
</reference>
<name>A0A8S5RYX4_9CAUD</name>
<proteinExistence type="predicted"/>
<sequence length="257" mass="30149">MAETHFHTILVIGEEPEKTIAKYSSITEVEKHLKIKRDDAPKLLNKHIKAIKSFLDSDKIKLTSRQKDYFKEAYLSLKDMDEFDYFLEITKGCTYDEETGDAYTTENPDAMYQMYYIGDKCPFAEPFILNDGTTSYSAKVQDIDWSKMHMSVAKMELCKRVWALIVDEDTPTNEREEELVKNWEKNKAYFSNFTDCDEYVKHTCSFWHYGVTDGKKFSEVDYTISDKEWVATFYDKFVKDLAPETLLTVCEVRKLDD</sequence>
<accession>A0A8S5RYX4</accession>
<evidence type="ECO:0000313" key="1">
    <source>
        <dbReference type="EMBL" id="DAF43841.1"/>
    </source>
</evidence>
<dbReference type="EMBL" id="BK032510">
    <property type="protein sequence ID" value="DAF43841.1"/>
    <property type="molecule type" value="Genomic_DNA"/>
</dbReference>